<keyword evidence="3" id="KW-1185">Reference proteome</keyword>
<evidence type="ECO:0000313" key="3">
    <source>
        <dbReference type="Proteomes" id="UP001213000"/>
    </source>
</evidence>
<proteinExistence type="predicted"/>
<feature type="region of interest" description="Disordered" evidence="1">
    <location>
        <begin position="222"/>
        <end position="291"/>
    </location>
</feature>
<feature type="compositionally biased region" description="Basic and acidic residues" evidence="1">
    <location>
        <begin position="241"/>
        <end position="270"/>
    </location>
</feature>
<dbReference type="AlphaFoldDB" id="A0AAD5VKA9"/>
<evidence type="ECO:0000313" key="2">
    <source>
        <dbReference type="EMBL" id="KAJ3561015.1"/>
    </source>
</evidence>
<dbReference type="EMBL" id="JANIEX010001070">
    <property type="protein sequence ID" value="KAJ3561015.1"/>
    <property type="molecule type" value="Genomic_DNA"/>
</dbReference>
<organism evidence="2 3">
    <name type="scientific">Leucocoprinus birnbaumii</name>
    <dbReference type="NCBI Taxonomy" id="56174"/>
    <lineage>
        <taxon>Eukaryota</taxon>
        <taxon>Fungi</taxon>
        <taxon>Dikarya</taxon>
        <taxon>Basidiomycota</taxon>
        <taxon>Agaricomycotina</taxon>
        <taxon>Agaricomycetes</taxon>
        <taxon>Agaricomycetidae</taxon>
        <taxon>Agaricales</taxon>
        <taxon>Agaricineae</taxon>
        <taxon>Agaricaceae</taxon>
        <taxon>Leucocoprinus</taxon>
    </lineage>
</organism>
<comment type="caution">
    <text evidence="2">The sequence shown here is derived from an EMBL/GenBank/DDBJ whole genome shotgun (WGS) entry which is preliminary data.</text>
</comment>
<reference evidence="2" key="1">
    <citation type="submission" date="2022-07" db="EMBL/GenBank/DDBJ databases">
        <title>Genome Sequence of Leucocoprinus birnbaumii.</title>
        <authorList>
            <person name="Buettner E."/>
        </authorList>
    </citation>
    <scope>NUCLEOTIDE SEQUENCE</scope>
    <source>
        <strain evidence="2">VT141</strain>
    </source>
</reference>
<sequence length="291" mass="32530">MHEHTTHMIRDKVTDVMRTSSTHSFSTSTIIVAASSTMSMAAFSSTEVPQSPDLDPVPRLNARLAAPLNPAHQISSRSGKLMLVQNASHLTLIESRNAAYAEMQKQLHIMTGKHQAAMSTMALLISILSEALAQRLNAWRFAHAASADLSANQLSALLARILKNTSTIKWIATYHVALLTIPHFKAEPENPRLPSFKLEPPHSPRSVSIKNETFEYDNIEIKQESPSPPVQDVLMPSTHRVHFEDEGVQKRQREDSPGDERPKTKRRVSDTPRVTRTYSSSSKSRRKKSTR</sequence>
<protein>
    <submittedName>
        <fullName evidence="2">Uncharacterized protein</fullName>
    </submittedName>
</protein>
<gene>
    <name evidence="2" type="ORF">NP233_g10459</name>
</gene>
<evidence type="ECO:0000256" key="1">
    <source>
        <dbReference type="SAM" id="MobiDB-lite"/>
    </source>
</evidence>
<accession>A0AAD5VKA9</accession>
<name>A0AAD5VKA9_9AGAR</name>
<dbReference type="Proteomes" id="UP001213000">
    <property type="component" value="Unassembled WGS sequence"/>
</dbReference>